<evidence type="ECO:0000256" key="10">
    <source>
        <dbReference type="ARBA" id="ARBA00022984"/>
    </source>
</evidence>
<dbReference type="PANTHER" id="PTHR43445:SF3">
    <property type="entry name" value="UDP-N-ACETYLMURAMATE--L-ALANINE LIGASE"/>
    <property type="match status" value="1"/>
</dbReference>
<evidence type="ECO:0000256" key="13">
    <source>
        <dbReference type="ARBA" id="ARBA00047833"/>
    </source>
</evidence>
<dbReference type="NCBIfam" id="TIGR01082">
    <property type="entry name" value="murC"/>
    <property type="match status" value="1"/>
</dbReference>
<dbReference type="Proteomes" id="UP000178820">
    <property type="component" value="Unassembled WGS sequence"/>
</dbReference>
<dbReference type="PANTHER" id="PTHR43445">
    <property type="entry name" value="UDP-N-ACETYLMURAMATE--L-ALANINE LIGASE-RELATED"/>
    <property type="match status" value="1"/>
</dbReference>
<dbReference type="Pfam" id="PF08245">
    <property type="entry name" value="Mur_ligase_M"/>
    <property type="match status" value="1"/>
</dbReference>
<dbReference type="EC" id="6.3.2.8" evidence="3 14"/>
<evidence type="ECO:0000259" key="18">
    <source>
        <dbReference type="Pfam" id="PF08245"/>
    </source>
</evidence>
<dbReference type="Gene3D" id="3.40.1190.10">
    <property type="entry name" value="Mur-like, catalytic domain"/>
    <property type="match status" value="1"/>
</dbReference>
<dbReference type="SUPFAM" id="SSF53623">
    <property type="entry name" value="MurD-like peptide ligases, catalytic domain"/>
    <property type="match status" value="1"/>
</dbReference>
<evidence type="ECO:0000256" key="14">
    <source>
        <dbReference type="HAMAP-Rule" id="MF_00046"/>
    </source>
</evidence>
<evidence type="ECO:0000256" key="11">
    <source>
        <dbReference type="ARBA" id="ARBA00023306"/>
    </source>
</evidence>
<keyword evidence="8 14" id="KW-0067">ATP-binding</keyword>
<keyword evidence="7 14" id="KW-0547">Nucleotide-binding</keyword>
<proteinExistence type="inferred from homology"/>
<dbReference type="GO" id="GO:0005737">
    <property type="term" value="C:cytoplasm"/>
    <property type="evidence" value="ECO:0007669"/>
    <property type="project" value="UniProtKB-SubCell"/>
</dbReference>
<feature type="domain" description="Mur ligase C-terminal" evidence="17">
    <location>
        <begin position="350"/>
        <end position="475"/>
    </location>
</feature>
<keyword evidence="11 14" id="KW-0131">Cell cycle</keyword>
<dbReference type="InterPro" id="IPR036565">
    <property type="entry name" value="Mur-like_cat_sf"/>
</dbReference>
<evidence type="ECO:0000259" key="17">
    <source>
        <dbReference type="Pfam" id="PF02875"/>
    </source>
</evidence>
<keyword evidence="12 14" id="KW-0961">Cell wall biogenesis/degradation</keyword>
<reference evidence="19 20" key="1">
    <citation type="journal article" date="2016" name="Nat. Commun.">
        <title>Thousands of microbial genomes shed light on interconnected biogeochemical processes in an aquifer system.</title>
        <authorList>
            <person name="Anantharaman K."/>
            <person name="Brown C.T."/>
            <person name="Hug L.A."/>
            <person name="Sharon I."/>
            <person name="Castelle C.J."/>
            <person name="Probst A.J."/>
            <person name="Thomas B.C."/>
            <person name="Singh A."/>
            <person name="Wilkins M.J."/>
            <person name="Karaoz U."/>
            <person name="Brodie E.L."/>
            <person name="Williams K.H."/>
            <person name="Hubbard S.S."/>
            <person name="Banfield J.F."/>
        </authorList>
    </citation>
    <scope>NUCLEOTIDE SEQUENCE [LARGE SCALE GENOMIC DNA]</scope>
</reference>
<dbReference type="InterPro" id="IPR013221">
    <property type="entry name" value="Mur_ligase_cen"/>
</dbReference>
<dbReference type="UniPathway" id="UPA00219"/>
<dbReference type="GO" id="GO:0051301">
    <property type="term" value="P:cell division"/>
    <property type="evidence" value="ECO:0007669"/>
    <property type="project" value="UniProtKB-KW"/>
</dbReference>
<dbReference type="GO" id="GO:0008360">
    <property type="term" value="P:regulation of cell shape"/>
    <property type="evidence" value="ECO:0007669"/>
    <property type="project" value="UniProtKB-KW"/>
</dbReference>
<dbReference type="GO" id="GO:0009252">
    <property type="term" value="P:peptidoglycan biosynthetic process"/>
    <property type="evidence" value="ECO:0007669"/>
    <property type="project" value="UniProtKB-UniRule"/>
</dbReference>
<name>A0A1G2I519_9BACT</name>
<dbReference type="AlphaFoldDB" id="A0A1G2I519"/>
<dbReference type="Gene3D" id="3.40.50.720">
    <property type="entry name" value="NAD(P)-binding Rossmann-like Domain"/>
    <property type="match status" value="1"/>
</dbReference>
<comment type="function">
    <text evidence="14">Cell wall formation.</text>
</comment>
<dbReference type="InterPro" id="IPR036615">
    <property type="entry name" value="Mur_ligase_C_dom_sf"/>
</dbReference>
<evidence type="ECO:0000256" key="15">
    <source>
        <dbReference type="SAM" id="MobiDB-lite"/>
    </source>
</evidence>
<comment type="pathway">
    <text evidence="2 14">Cell wall biogenesis; peptidoglycan biosynthesis.</text>
</comment>
<protein>
    <recommendedName>
        <fullName evidence="3 14">UDP-N-acetylmuramate--L-alanine ligase</fullName>
        <ecNumber evidence="3 14">6.3.2.8</ecNumber>
    </recommendedName>
    <alternativeName>
        <fullName evidence="14">UDP-N-acetylmuramoyl-L-alanine synthetase</fullName>
    </alternativeName>
</protein>
<dbReference type="EMBL" id="MHOT01000008">
    <property type="protein sequence ID" value="OGZ69581.1"/>
    <property type="molecule type" value="Genomic_DNA"/>
</dbReference>
<feature type="domain" description="Mur ligase N-terminal catalytic" evidence="16">
    <location>
        <begin position="2"/>
        <end position="101"/>
    </location>
</feature>
<sequence length="484" mass="54078">MKIHFIGIGGIGVSALAQYYLKKGHQISGSDLTQSEITNFLQKKGVNILMGNKAGHITLGINMVIYSPAVKPDNEEFAEAKKLGIVLKSYPEALGELTRQYATIAISGSHGKSTTTAMIALVLIEAGLDPTVIVGTKLKEFGNPALNEAEGSNFRMGTTNFLVIEACEYDASFANYFPKIAVITNVDKEHLDYFKTFANVKKAFRDFAKKLPTDGVLVINGDDKNLVKISHSFSSLRPRAKRGGKQSNTRLPRRLRTPRNDGEGFSIKQFSIQQKEASKLKKILQIPGQHNVSNALAVLAIARIFGIKDEITFKALSKFKGTWRRFEIKTAVLGSFTRIHADKNADSRGKRKITIVSDYGHHPAEVLATLKAAREKYPRQKIWCIFQPHQYQRTYYLFNDFVKLFKKVPINNIIITDIYDVAGREEKNINQSVNSEKLVKKIAKKNVQYMSLTAAETFVKEHIKSGEVLIIMGAGDVYRLAEKF</sequence>
<feature type="region of interest" description="Disordered" evidence="15">
    <location>
        <begin position="237"/>
        <end position="259"/>
    </location>
</feature>
<evidence type="ECO:0000256" key="2">
    <source>
        <dbReference type="ARBA" id="ARBA00004752"/>
    </source>
</evidence>
<evidence type="ECO:0000256" key="8">
    <source>
        <dbReference type="ARBA" id="ARBA00022840"/>
    </source>
</evidence>
<gene>
    <name evidence="14" type="primary">murC</name>
    <name evidence="19" type="ORF">A3D44_03330</name>
</gene>
<dbReference type="SUPFAM" id="SSF51984">
    <property type="entry name" value="MurCD N-terminal domain"/>
    <property type="match status" value="1"/>
</dbReference>
<dbReference type="SUPFAM" id="SSF53244">
    <property type="entry name" value="MurD-like peptide ligases, peptide-binding domain"/>
    <property type="match status" value="1"/>
</dbReference>
<organism evidence="19 20">
    <name type="scientific">Candidatus Staskawiczbacteria bacterium RIFCSPHIGHO2_02_FULL_42_22</name>
    <dbReference type="NCBI Taxonomy" id="1802207"/>
    <lineage>
        <taxon>Bacteria</taxon>
        <taxon>Candidatus Staskawicziibacteriota</taxon>
    </lineage>
</organism>
<evidence type="ECO:0000256" key="6">
    <source>
        <dbReference type="ARBA" id="ARBA00022618"/>
    </source>
</evidence>
<evidence type="ECO:0000256" key="7">
    <source>
        <dbReference type="ARBA" id="ARBA00022741"/>
    </source>
</evidence>
<keyword evidence="10 14" id="KW-0573">Peptidoglycan synthesis</keyword>
<dbReference type="GO" id="GO:0071555">
    <property type="term" value="P:cell wall organization"/>
    <property type="evidence" value="ECO:0007669"/>
    <property type="project" value="UniProtKB-KW"/>
</dbReference>
<keyword evidence="6 14" id="KW-0132">Cell division</keyword>
<dbReference type="STRING" id="1802207.A3D44_03330"/>
<dbReference type="InterPro" id="IPR005758">
    <property type="entry name" value="UDP-N-AcMur_Ala_ligase_MurC"/>
</dbReference>
<evidence type="ECO:0000256" key="9">
    <source>
        <dbReference type="ARBA" id="ARBA00022960"/>
    </source>
</evidence>
<keyword evidence="4 14" id="KW-0963">Cytoplasm</keyword>
<evidence type="ECO:0000313" key="20">
    <source>
        <dbReference type="Proteomes" id="UP000178820"/>
    </source>
</evidence>
<accession>A0A1G2I519</accession>
<dbReference type="InterPro" id="IPR004101">
    <property type="entry name" value="Mur_ligase_C"/>
</dbReference>
<comment type="catalytic activity">
    <reaction evidence="13 14">
        <text>UDP-N-acetyl-alpha-D-muramate + L-alanine + ATP = UDP-N-acetyl-alpha-D-muramoyl-L-alanine + ADP + phosphate + H(+)</text>
        <dbReference type="Rhea" id="RHEA:23372"/>
        <dbReference type="ChEBI" id="CHEBI:15378"/>
        <dbReference type="ChEBI" id="CHEBI:30616"/>
        <dbReference type="ChEBI" id="CHEBI:43474"/>
        <dbReference type="ChEBI" id="CHEBI:57972"/>
        <dbReference type="ChEBI" id="CHEBI:70757"/>
        <dbReference type="ChEBI" id="CHEBI:83898"/>
        <dbReference type="ChEBI" id="CHEBI:456216"/>
        <dbReference type="EC" id="6.3.2.8"/>
    </reaction>
</comment>
<evidence type="ECO:0000313" key="19">
    <source>
        <dbReference type="EMBL" id="OGZ69581.1"/>
    </source>
</evidence>
<dbReference type="GO" id="GO:0008763">
    <property type="term" value="F:UDP-N-acetylmuramate-L-alanine ligase activity"/>
    <property type="evidence" value="ECO:0007669"/>
    <property type="project" value="UniProtKB-UniRule"/>
</dbReference>
<comment type="similarity">
    <text evidence="14">Belongs to the MurCDEF family.</text>
</comment>
<feature type="binding site" evidence="14">
    <location>
        <begin position="108"/>
        <end position="114"/>
    </location>
    <ligand>
        <name>ATP</name>
        <dbReference type="ChEBI" id="CHEBI:30616"/>
    </ligand>
</feature>
<keyword evidence="5 14" id="KW-0436">Ligase</keyword>
<evidence type="ECO:0000256" key="4">
    <source>
        <dbReference type="ARBA" id="ARBA00022490"/>
    </source>
</evidence>
<feature type="domain" description="Mur ligase central" evidence="18">
    <location>
        <begin position="106"/>
        <end position="302"/>
    </location>
</feature>
<dbReference type="Pfam" id="PF02875">
    <property type="entry name" value="Mur_ligase_C"/>
    <property type="match status" value="1"/>
</dbReference>
<dbReference type="InterPro" id="IPR050061">
    <property type="entry name" value="MurCDEF_pg_biosynth"/>
</dbReference>
<comment type="subcellular location">
    <subcellularLocation>
        <location evidence="1 14">Cytoplasm</location>
    </subcellularLocation>
</comment>
<evidence type="ECO:0000256" key="5">
    <source>
        <dbReference type="ARBA" id="ARBA00022598"/>
    </source>
</evidence>
<dbReference type="HAMAP" id="MF_00046">
    <property type="entry name" value="MurC"/>
    <property type="match status" value="1"/>
</dbReference>
<comment type="caution">
    <text evidence="19">The sequence shown here is derived from an EMBL/GenBank/DDBJ whole genome shotgun (WGS) entry which is preliminary data.</text>
</comment>
<evidence type="ECO:0000256" key="3">
    <source>
        <dbReference type="ARBA" id="ARBA00012211"/>
    </source>
</evidence>
<evidence type="ECO:0000256" key="12">
    <source>
        <dbReference type="ARBA" id="ARBA00023316"/>
    </source>
</evidence>
<dbReference type="Gene3D" id="3.90.190.20">
    <property type="entry name" value="Mur ligase, C-terminal domain"/>
    <property type="match status" value="1"/>
</dbReference>
<dbReference type="GO" id="GO:0005524">
    <property type="term" value="F:ATP binding"/>
    <property type="evidence" value="ECO:0007669"/>
    <property type="project" value="UniProtKB-UniRule"/>
</dbReference>
<dbReference type="InterPro" id="IPR000713">
    <property type="entry name" value="Mur_ligase_N"/>
</dbReference>
<dbReference type="Pfam" id="PF01225">
    <property type="entry name" value="Mur_ligase"/>
    <property type="match status" value="1"/>
</dbReference>
<keyword evidence="9 14" id="KW-0133">Cell shape</keyword>
<evidence type="ECO:0000259" key="16">
    <source>
        <dbReference type="Pfam" id="PF01225"/>
    </source>
</evidence>
<evidence type="ECO:0000256" key="1">
    <source>
        <dbReference type="ARBA" id="ARBA00004496"/>
    </source>
</evidence>